<evidence type="ECO:0000313" key="2">
    <source>
        <dbReference type="EMBL" id="AOT58622.1"/>
    </source>
</evidence>
<dbReference type="RefSeq" id="WP_069976120.1">
    <property type="nucleotide sequence ID" value="NZ_CP017316.1"/>
</dbReference>
<feature type="region of interest" description="Disordered" evidence="1">
    <location>
        <begin position="15"/>
        <end position="45"/>
    </location>
</feature>
<reference evidence="2 3" key="1">
    <citation type="submission" date="2016-09" db="EMBL/GenBank/DDBJ databases">
        <title>Streptomyces rubrolavendulae MJM4426 Genome sequencing and assembly.</title>
        <authorList>
            <person name="Kim J.-G."/>
        </authorList>
    </citation>
    <scope>NUCLEOTIDE SEQUENCE [LARGE SCALE GENOMIC DNA]</scope>
    <source>
        <strain evidence="2 3">MJM4426</strain>
    </source>
</reference>
<accession>A0A1D8FZJ9</accession>
<dbReference type="OrthoDB" id="3785106at2"/>
<dbReference type="PATRIC" id="fig|285473.5.peg.1495"/>
<keyword evidence="3" id="KW-1185">Reference proteome</keyword>
<evidence type="ECO:0000256" key="1">
    <source>
        <dbReference type="SAM" id="MobiDB-lite"/>
    </source>
</evidence>
<organism evidence="2 3">
    <name type="scientific">Streptomyces rubrolavendulae</name>
    <dbReference type="NCBI Taxonomy" id="285473"/>
    <lineage>
        <taxon>Bacteria</taxon>
        <taxon>Bacillati</taxon>
        <taxon>Actinomycetota</taxon>
        <taxon>Actinomycetes</taxon>
        <taxon>Kitasatosporales</taxon>
        <taxon>Streptomycetaceae</taxon>
        <taxon>Streptomyces</taxon>
    </lineage>
</organism>
<dbReference type="Proteomes" id="UP000095349">
    <property type="component" value="Chromosome"/>
</dbReference>
<evidence type="ECO:0000313" key="3">
    <source>
        <dbReference type="Proteomes" id="UP000095349"/>
    </source>
</evidence>
<dbReference type="InterPro" id="IPR044548">
    <property type="entry name" value="AF0060_NTP-PPase_MazG-like"/>
</dbReference>
<evidence type="ECO:0008006" key="4">
    <source>
        <dbReference type="Google" id="ProtNLM"/>
    </source>
</evidence>
<protein>
    <recommendedName>
        <fullName evidence="4">NTP pyrophosphohydrolase MazG putative catalytic core domain-containing protein</fullName>
    </recommendedName>
</protein>
<dbReference type="AlphaFoldDB" id="A0A1D8FZJ9"/>
<gene>
    <name evidence="2" type="ORF">A4G23_01436</name>
</gene>
<proteinExistence type="predicted"/>
<dbReference type="KEGG" id="srn:A4G23_01436"/>
<dbReference type="CDD" id="cd11533">
    <property type="entry name" value="NTP-PPase_Af0060_like"/>
    <property type="match status" value="1"/>
</dbReference>
<feature type="compositionally biased region" description="Low complexity" evidence="1">
    <location>
        <begin position="17"/>
        <end position="30"/>
    </location>
</feature>
<sequence>MDDTWKTVEALHTWLDGHPAGPAPTAGPDLTPTPSPSPSPGSPERTTLLRILKLSEEVGEVAEAVIGAYGHNPRKGASHTWDDVRAELCDVIITAMIALRTLTPDAPAVFATHLTHVHTRSR</sequence>
<name>A0A1D8FZJ9_9ACTN</name>
<dbReference type="EMBL" id="CP017316">
    <property type="protein sequence ID" value="AOT58622.1"/>
    <property type="molecule type" value="Genomic_DNA"/>
</dbReference>
<dbReference type="Gene3D" id="1.10.287.1080">
    <property type="entry name" value="MazG-like"/>
    <property type="match status" value="1"/>
</dbReference>
<feature type="compositionally biased region" description="Pro residues" evidence="1">
    <location>
        <begin position="31"/>
        <end position="41"/>
    </location>
</feature>
<dbReference type="GeneID" id="33064031"/>
<dbReference type="STRING" id="285473.A4G23_01436"/>
<dbReference type="SUPFAM" id="SSF101386">
    <property type="entry name" value="all-alpha NTP pyrophosphatases"/>
    <property type="match status" value="1"/>
</dbReference>